<dbReference type="InterPro" id="IPR049109">
    <property type="entry name" value="TARSH/FNDC1_C"/>
</dbReference>
<dbReference type="AlphaFoldDB" id="A0A8W8JE52"/>
<sequence length="651" mass="71996">MIATFTAIAVLLIIKGSEAGLYDLFTPESRLSGFIMEKISPIGMVMCVKECSKRRFCASLNFSRKRLECELSHSDVSTNPSNMVSDPDFIYIGRNQIPDEYFDSKTASCPAKGSSVNTATGSKCVKSDCPSDHPDTNVTTVKVTSTKVGTVLNYTCNSDISIILTSTCRGNGTWTSSASLCSDVPDCFKTPASCWIQHNFTYDNTWDGCTGGTRYVRRTQYPSAPYVGVVLCSPTRYKIVLGSAFTDKFLGVGDGDGSGADHCELVGGYQSEAIMANDYTTAPTVTGYRRSNWGEPFTVGTIGSSTPYKYNSWYECGVTPPEPPCFNTPTSCWYEYSFDHDTAWNGCTGGRKYVMKTKYTSAPIVGVELCNSTRYQIFLGGNLTDKFLNIGDGDGNGEDHCELVGGQEMDAVLPGTNSSAPALTGYARRYVGDEFSIQAIGGSTGWHSEPWYECGVQIPWPHEPACMSSIPPCWYAHNVSVDNSFNGCTSGQILVKRTNYTSAPYLAVQLCSSTRNTPDRDIKLSLAMCVFNHPIRDLIPIPPGKYKPHHTWQETMFAREEALRIRHMRSAERWTEHTKRLPPLIIGDHVRIQNQTGPHPLKWDKTGTMIEVHQFDQYVVTMDGSGKGNNTEQKVPQKNYPYKVTRTHKDH</sequence>
<dbReference type="PANTHER" id="PTHR23197:SF11">
    <property type="entry name" value="RE03558P"/>
    <property type="match status" value="1"/>
</dbReference>
<dbReference type="SUPFAM" id="SSF57535">
    <property type="entry name" value="Complement control module/SCR domain"/>
    <property type="match status" value="1"/>
</dbReference>
<accession>A0A8W8JE52</accession>
<keyword evidence="3" id="KW-0732">Signal</keyword>
<evidence type="ECO:0000256" key="1">
    <source>
        <dbReference type="ARBA" id="ARBA00023157"/>
    </source>
</evidence>
<evidence type="ECO:0000313" key="5">
    <source>
        <dbReference type="EnsemblMetazoa" id="G18060.1:cds"/>
    </source>
</evidence>
<keyword evidence="2" id="KW-0768">Sushi</keyword>
<evidence type="ECO:0000313" key="6">
    <source>
        <dbReference type="Proteomes" id="UP000005408"/>
    </source>
</evidence>
<dbReference type="Proteomes" id="UP000005408">
    <property type="component" value="Unassembled WGS sequence"/>
</dbReference>
<proteinExistence type="predicted"/>
<keyword evidence="1" id="KW-1015">Disulfide bond</keyword>
<dbReference type="Gene3D" id="2.10.70.10">
    <property type="entry name" value="Complement Module, domain 1"/>
    <property type="match status" value="1"/>
</dbReference>
<dbReference type="EnsemblMetazoa" id="G18060.1">
    <property type="protein sequence ID" value="G18060.1:cds"/>
    <property type="gene ID" value="G18060"/>
</dbReference>
<evidence type="ECO:0000256" key="3">
    <source>
        <dbReference type="SAM" id="SignalP"/>
    </source>
</evidence>
<evidence type="ECO:0000256" key="2">
    <source>
        <dbReference type="PROSITE-ProRule" id="PRU00302"/>
    </source>
</evidence>
<keyword evidence="6" id="KW-1185">Reference proteome</keyword>
<protein>
    <recommendedName>
        <fullName evidence="4">Sushi domain-containing protein</fullName>
    </recommendedName>
</protein>
<dbReference type="InterPro" id="IPR000436">
    <property type="entry name" value="Sushi_SCR_CCP_dom"/>
</dbReference>
<dbReference type="Pfam" id="PF21731">
    <property type="entry name" value="TARSH_C"/>
    <property type="match status" value="3"/>
</dbReference>
<dbReference type="Pfam" id="PF00024">
    <property type="entry name" value="PAN_1"/>
    <property type="match status" value="1"/>
</dbReference>
<comment type="caution">
    <text evidence="2">Lacks conserved residue(s) required for the propagation of feature annotation.</text>
</comment>
<organism evidence="5 6">
    <name type="scientific">Magallana gigas</name>
    <name type="common">Pacific oyster</name>
    <name type="synonym">Crassostrea gigas</name>
    <dbReference type="NCBI Taxonomy" id="29159"/>
    <lineage>
        <taxon>Eukaryota</taxon>
        <taxon>Metazoa</taxon>
        <taxon>Spiralia</taxon>
        <taxon>Lophotrochozoa</taxon>
        <taxon>Mollusca</taxon>
        <taxon>Bivalvia</taxon>
        <taxon>Autobranchia</taxon>
        <taxon>Pteriomorphia</taxon>
        <taxon>Ostreida</taxon>
        <taxon>Ostreoidea</taxon>
        <taxon>Ostreidae</taxon>
        <taxon>Magallana</taxon>
    </lineage>
</organism>
<feature type="domain" description="Sushi" evidence="4">
    <location>
        <begin position="127"/>
        <end position="183"/>
    </location>
</feature>
<dbReference type="PANTHER" id="PTHR23197">
    <property type="entry name" value="TARSH-RELATED FIBRONECTIN DOMAIN-CONTAINING"/>
    <property type="match status" value="1"/>
</dbReference>
<evidence type="ECO:0000259" key="4">
    <source>
        <dbReference type="PROSITE" id="PS50923"/>
    </source>
</evidence>
<dbReference type="PROSITE" id="PS50923">
    <property type="entry name" value="SUSHI"/>
    <property type="match status" value="1"/>
</dbReference>
<reference evidence="5" key="1">
    <citation type="submission" date="2022-08" db="UniProtKB">
        <authorList>
            <consortium name="EnsemblMetazoa"/>
        </authorList>
    </citation>
    <scope>IDENTIFICATION</scope>
    <source>
        <strain evidence="5">05x7-T-G4-1.051#20</strain>
    </source>
</reference>
<dbReference type="InterPro" id="IPR003609">
    <property type="entry name" value="Pan_app"/>
</dbReference>
<dbReference type="InterPro" id="IPR035976">
    <property type="entry name" value="Sushi/SCR/CCP_sf"/>
</dbReference>
<feature type="signal peptide" evidence="3">
    <location>
        <begin position="1"/>
        <end position="19"/>
    </location>
</feature>
<dbReference type="SUPFAM" id="SSF57414">
    <property type="entry name" value="Hairpin loop containing domain-like"/>
    <property type="match status" value="1"/>
</dbReference>
<name>A0A8W8JE52_MAGGI</name>
<feature type="chain" id="PRO_5036488849" description="Sushi domain-containing protein" evidence="3">
    <location>
        <begin position="20"/>
        <end position="651"/>
    </location>
</feature>